<reference evidence="1" key="1">
    <citation type="submission" date="2020-08" db="EMBL/GenBank/DDBJ databases">
        <title>Genome public.</title>
        <authorList>
            <person name="Liu C."/>
            <person name="Sun Q."/>
        </authorList>
    </citation>
    <scope>NUCLEOTIDE SEQUENCE</scope>
    <source>
        <strain evidence="1">NSJ-32</strain>
    </source>
</reference>
<evidence type="ECO:0000313" key="2">
    <source>
        <dbReference type="Proteomes" id="UP000657006"/>
    </source>
</evidence>
<sequence>MYTIDRVEGDLVICENRDTGEMLEIPRCQFPEDIRAGELFDLTEKGVQIRQEDTEAARKRVQDKMKALWK</sequence>
<protein>
    <submittedName>
        <fullName evidence="1">DUF3006 domain-containing protein</fullName>
    </submittedName>
</protein>
<name>A0A926I395_9FIRM</name>
<dbReference type="AlphaFoldDB" id="A0A926I395"/>
<comment type="caution">
    <text evidence="1">The sequence shown here is derived from an EMBL/GenBank/DDBJ whole genome shotgun (WGS) entry which is preliminary data.</text>
</comment>
<dbReference type="Proteomes" id="UP000657006">
    <property type="component" value="Unassembled WGS sequence"/>
</dbReference>
<proteinExistence type="predicted"/>
<gene>
    <name evidence="1" type="ORF">H8730_16315</name>
</gene>
<dbReference type="EMBL" id="JACRSQ010000046">
    <property type="protein sequence ID" value="MBC8545105.1"/>
    <property type="molecule type" value="Genomic_DNA"/>
</dbReference>
<dbReference type="InterPro" id="IPR021377">
    <property type="entry name" value="DUF3006"/>
</dbReference>
<keyword evidence="2" id="KW-1185">Reference proteome</keyword>
<organism evidence="1 2">
    <name type="scientific">Bianquea renquensis</name>
    <dbReference type="NCBI Taxonomy" id="2763661"/>
    <lineage>
        <taxon>Bacteria</taxon>
        <taxon>Bacillati</taxon>
        <taxon>Bacillota</taxon>
        <taxon>Clostridia</taxon>
        <taxon>Eubacteriales</taxon>
        <taxon>Bianqueaceae</taxon>
        <taxon>Bianquea</taxon>
    </lineage>
</organism>
<accession>A0A926I395</accession>
<dbReference type="RefSeq" id="WP_177718068.1">
    <property type="nucleotide sequence ID" value="NZ_JACRSQ010000046.1"/>
</dbReference>
<dbReference type="Pfam" id="PF11213">
    <property type="entry name" value="DUF3006"/>
    <property type="match status" value="1"/>
</dbReference>
<evidence type="ECO:0000313" key="1">
    <source>
        <dbReference type="EMBL" id="MBC8545105.1"/>
    </source>
</evidence>